<name>F7VGJ1_9PROT</name>
<protein>
    <submittedName>
        <fullName evidence="1">Uncharacterized protein</fullName>
    </submittedName>
</protein>
<comment type="caution">
    <text evidence="1">The sequence shown here is derived from an EMBL/GenBank/DDBJ whole genome shotgun (WGS) entry which is preliminary data.</text>
</comment>
<reference evidence="1 2" key="1">
    <citation type="journal article" date="2011" name="Biochem. Biophys. Res. Commun.">
        <title>Increased number of Arginine-based salt bridges contributes to the thermotolerance of thermotolerant acetic acid bacteria, Acetobacter tropicalis SKU1100.</title>
        <authorList>
            <person name="Matsutani M."/>
            <person name="Hirakawa H."/>
            <person name="Nishikura M."/>
            <person name="Soemphol W."/>
            <person name="Ali I.A.I."/>
            <person name="Yakushi T."/>
            <person name="Matsushita K."/>
        </authorList>
    </citation>
    <scope>NUCLEOTIDE SEQUENCE [LARGE SCALE GENOMIC DNA]</scope>
    <source>
        <strain evidence="1 2">NBRC 101654</strain>
    </source>
</reference>
<dbReference type="AlphaFoldDB" id="F7VGJ1"/>
<accession>F7VGJ1</accession>
<dbReference type="EMBL" id="BABS01000095">
    <property type="protein sequence ID" value="GAA09486.1"/>
    <property type="molecule type" value="Genomic_DNA"/>
</dbReference>
<dbReference type="Proteomes" id="UP000004319">
    <property type="component" value="Unassembled WGS sequence"/>
</dbReference>
<organism evidence="1 2">
    <name type="scientific">Acetobacter tropicalis NBRC 101654</name>
    <dbReference type="NCBI Taxonomy" id="749388"/>
    <lineage>
        <taxon>Bacteria</taxon>
        <taxon>Pseudomonadati</taxon>
        <taxon>Pseudomonadota</taxon>
        <taxon>Alphaproteobacteria</taxon>
        <taxon>Acetobacterales</taxon>
        <taxon>Acetobacteraceae</taxon>
        <taxon>Acetobacter</taxon>
    </lineage>
</organism>
<gene>
    <name evidence="1" type="ORF">ATPR_2490</name>
</gene>
<proteinExistence type="predicted"/>
<evidence type="ECO:0000313" key="2">
    <source>
        <dbReference type="Proteomes" id="UP000004319"/>
    </source>
</evidence>
<evidence type="ECO:0000313" key="1">
    <source>
        <dbReference type="EMBL" id="GAA09486.1"/>
    </source>
</evidence>
<sequence>MRRWAPAWKKRLEWAVDVIKLCLKCRTEPETHLGALGLGIALNCRSGRCRFLPVYQNE</sequence>